<dbReference type="PANTHER" id="PTHR35796:SF3">
    <property type="entry name" value="BHLH DOMAIN-CONTAINING PROTEIN"/>
    <property type="match status" value="1"/>
</dbReference>
<evidence type="ECO:0000313" key="3">
    <source>
        <dbReference type="Proteomes" id="UP000794436"/>
    </source>
</evidence>
<dbReference type="EMBL" id="SPLM01000110">
    <property type="protein sequence ID" value="TMW59116.1"/>
    <property type="molecule type" value="Genomic_DNA"/>
</dbReference>
<organism evidence="2 3">
    <name type="scientific">Pythium oligandrum</name>
    <name type="common">Mycoparasitic fungus</name>
    <dbReference type="NCBI Taxonomy" id="41045"/>
    <lineage>
        <taxon>Eukaryota</taxon>
        <taxon>Sar</taxon>
        <taxon>Stramenopiles</taxon>
        <taxon>Oomycota</taxon>
        <taxon>Peronosporomycetes</taxon>
        <taxon>Pythiales</taxon>
        <taxon>Pythiaceae</taxon>
        <taxon>Pythium</taxon>
    </lineage>
</organism>
<evidence type="ECO:0000313" key="2">
    <source>
        <dbReference type="EMBL" id="TMW59116.1"/>
    </source>
</evidence>
<gene>
    <name evidence="2" type="ORF">Poli38472_007261</name>
</gene>
<feature type="region of interest" description="Disordered" evidence="1">
    <location>
        <begin position="40"/>
        <end position="96"/>
    </location>
</feature>
<evidence type="ECO:0000256" key="1">
    <source>
        <dbReference type="SAM" id="MobiDB-lite"/>
    </source>
</evidence>
<proteinExistence type="predicted"/>
<dbReference type="AlphaFoldDB" id="A0A8K1FE73"/>
<comment type="caution">
    <text evidence="2">The sequence shown here is derived from an EMBL/GenBank/DDBJ whole genome shotgun (WGS) entry which is preliminary data.</text>
</comment>
<dbReference type="PANTHER" id="PTHR35796">
    <property type="entry name" value="HYPOTHETICAL CYTOSOLIC PROTEIN"/>
    <property type="match status" value="1"/>
</dbReference>
<feature type="compositionally biased region" description="Low complexity" evidence="1">
    <location>
        <begin position="434"/>
        <end position="444"/>
    </location>
</feature>
<protein>
    <submittedName>
        <fullName evidence="2">Uncharacterized protein</fullName>
    </submittedName>
</protein>
<keyword evidence="3" id="KW-1185">Reference proteome</keyword>
<name>A0A8K1FE73_PYTOL</name>
<reference evidence="2" key="1">
    <citation type="submission" date="2019-03" db="EMBL/GenBank/DDBJ databases">
        <title>Long read genome sequence of the mycoparasitic Pythium oligandrum ATCC 38472 isolated from sugarbeet rhizosphere.</title>
        <authorList>
            <person name="Gaulin E."/>
        </authorList>
    </citation>
    <scope>NUCLEOTIDE SEQUENCE</scope>
    <source>
        <strain evidence="2">ATCC 38472_TT</strain>
    </source>
</reference>
<sequence>MEREDMSLTLDAALAFLEGYEDDLALDGGLTDALTLAPLSPLQPVSSSGGGSADDERSEATDSSSPKDTSKTAAAQDTSRFKRARQRKKEELEQVREEAAELEQTLSALKERHRNEVSTAITTRHGTKLTMKTPRKSFVWEAMAMRQKQERLEAEFLNRQLKMMVDAALRQTKRLEARLRNPSGINAVVRHKRFRKYFGPGNPLQDAVALHNLLVEVDRMQSELSSVWERFGVTPSESGFSDIKTHRVPGCGFIIESLDCRALPYEVFTASESMWRFVAFEDGPGDSQPMENGETVARLYVTDVVNGSFRASYTGRSVFRRLVSDDLVLIVWASTWVPTDPKPGHDVGHDVINRQGIIAVQRSPLDPEDVSIVHSFYRMRRDTCGEESCETGSMGDTAVEGLIGNATDCIQHEITRMVQGMENLLLSEQTRVESLSSPSAPSTDDSPDDADDQIQWRTRYTLSV</sequence>
<feature type="region of interest" description="Disordered" evidence="1">
    <location>
        <begin position="431"/>
        <end position="454"/>
    </location>
</feature>
<accession>A0A8K1FE73</accession>
<feature type="compositionally biased region" description="Low complexity" evidence="1">
    <location>
        <begin position="61"/>
        <end position="75"/>
    </location>
</feature>
<dbReference type="Proteomes" id="UP000794436">
    <property type="component" value="Unassembled WGS sequence"/>
</dbReference>